<evidence type="ECO:0000256" key="3">
    <source>
        <dbReference type="ARBA" id="ARBA00012438"/>
    </source>
</evidence>
<dbReference type="PANTHER" id="PTHR43547">
    <property type="entry name" value="TWO-COMPONENT HISTIDINE KINASE"/>
    <property type="match status" value="1"/>
</dbReference>
<dbReference type="FunFam" id="3.30.565.10:FF:000006">
    <property type="entry name" value="Sensor histidine kinase WalK"/>
    <property type="match status" value="1"/>
</dbReference>
<evidence type="ECO:0000256" key="8">
    <source>
        <dbReference type="PROSITE-ProRule" id="PRU00169"/>
    </source>
</evidence>
<dbReference type="InterPro" id="IPR005467">
    <property type="entry name" value="His_kinase_dom"/>
</dbReference>
<dbReference type="SMART" id="SM00388">
    <property type="entry name" value="HisKA"/>
    <property type="match status" value="1"/>
</dbReference>
<dbReference type="Pfam" id="PF03861">
    <property type="entry name" value="ANTAR"/>
    <property type="match status" value="1"/>
</dbReference>
<keyword evidence="6" id="KW-0418">Kinase</keyword>
<dbReference type="Proteomes" id="UP000077519">
    <property type="component" value="Unassembled WGS sequence"/>
</dbReference>
<name>A0A177Y6J5_9NOCA</name>
<dbReference type="SUPFAM" id="SSF55874">
    <property type="entry name" value="ATPase domain of HSP90 chaperone/DNA topoisomerase II/histidine kinase"/>
    <property type="match status" value="1"/>
</dbReference>
<feature type="domain" description="Histidine kinase" evidence="9">
    <location>
        <begin position="379"/>
        <end position="594"/>
    </location>
</feature>
<dbReference type="SMART" id="SM00387">
    <property type="entry name" value="HATPase_c"/>
    <property type="match status" value="1"/>
</dbReference>
<keyword evidence="5" id="KW-0808">Transferase</keyword>
<dbReference type="Gene3D" id="3.30.565.10">
    <property type="entry name" value="Histidine kinase-like ATPase, C-terminal domain"/>
    <property type="match status" value="1"/>
</dbReference>
<dbReference type="InterPro" id="IPR036890">
    <property type="entry name" value="HATPase_C_sf"/>
</dbReference>
<dbReference type="Pfam" id="PF00512">
    <property type="entry name" value="HisKA"/>
    <property type="match status" value="1"/>
</dbReference>
<evidence type="ECO:0000259" key="10">
    <source>
        <dbReference type="PROSITE" id="PS50110"/>
    </source>
</evidence>
<organism evidence="12 13">
    <name type="scientific">Rhodococcoides kyotonense</name>
    <dbReference type="NCBI Taxonomy" id="398843"/>
    <lineage>
        <taxon>Bacteria</taxon>
        <taxon>Bacillati</taxon>
        <taxon>Actinomycetota</taxon>
        <taxon>Actinomycetes</taxon>
        <taxon>Mycobacteriales</taxon>
        <taxon>Nocardiaceae</taxon>
        <taxon>Rhodococcoides</taxon>
    </lineage>
</organism>
<dbReference type="SUPFAM" id="SSF47384">
    <property type="entry name" value="Homodimeric domain of signal transducing histidine kinase"/>
    <property type="match status" value="1"/>
</dbReference>
<dbReference type="EMBL" id="LVHI01000040">
    <property type="protein sequence ID" value="OAK51133.1"/>
    <property type="molecule type" value="Genomic_DNA"/>
</dbReference>
<dbReference type="InterPro" id="IPR005561">
    <property type="entry name" value="ANTAR"/>
</dbReference>
<feature type="domain" description="Response regulatory" evidence="10">
    <location>
        <begin position="634"/>
        <end position="750"/>
    </location>
</feature>
<comment type="subcellular location">
    <subcellularLocation>
        <location evidence="2">Cell membrane</location>
    </subcellularLocation>
</comment>
<sequence length="827" mass="88230">MTDSLRDTTASVWTANSLFAGDDITAGDHRATDWASTPLGPVESWSPELTAAVATVFDSDVAMLLWWGSDLVQIFNHAYTPFLGTKYPTAIGQPAAECWPDVWPDMGPLADEALKGRTTHGTEVRLFVDRRGGVPEETFWTFSYSPIRSADGGVLGVFVATSDVTGRVLADRRMTAMQRLGAISTTQGQHPVTTCRAALTMLSEYESDMPVLMLYLDPVATFDVDGAHRLGSADNVVPLGDGRTLELVAVGEGIEPDDAHRWIATAHGTGGIAEAVASGSVDLAGGLPTVDGGPAVESVPISDIVLLPLRISGRTEPVGVLVVGTNPLQVVGDQYRWFLDVVASRLSTTLTDVLAFEYQRDRNDALAELDEAKTRLLQNISHEFRTPLTMLLAPLRDLVQSTDGSDRAAADLALRNAQRLQRLVDSLLDVARAGNGALALDRAPTDIDELTRACVDRFDGAVEAAGLTLDVSIDVRPSAMVSMDREKWTRITTNLVANAINYTHAGRIEVSLGRSAGNLVLQVSDTGIGLSDEDRARVFDRFYRVAGAEGRSAEGSGIGLALVAELVAALDGTVTVDSTLGEGSTFTVVVPAGDVSVLPPVSAPAVADLESAVVQPSSGELEIHRGVRGDATRSVLLVEDNVDMREYLVGLLTAENWNVHAAGDVETALAHARSTPPSLVLTDVMLPGRSGLDLVREVRSDPTLVRLPVVVLTARAGTESSVEGLESGADDYVVKPFAPRELIARLRVHLELAAFREELLEASQNEATTLKEAMRTRSTIGTAIGLLMAANNCDADEAFTKLTTFSQHSNRKARDVAAEIVADFTRS</sequence>
<dbReference type="RefSeq" id="WP_068431608.1">
    <property type="nucleotide sequence ID" value="NZ_LVHI01000040.1"/>
</dbReference>
<evidence type="ECO:0000259" key="9">
    <source>
        <dbReference type="PROSITE" id="PS50109"/>
    </source>
</evidence>
<protein>
    <recommendedName>
        <fullName evidence="3">histidine kinase</fullName>
        <ecNumber evidence="3">2.7.13.3</ecNumber>
    </recommendedName>
</protein>
<evidence type="ECO:0000256" key="2">
    <source>
        <dbReference type="ARBA" id="ARBA00004236"/>
    </source>
</evidence>
<dbReference type="PROSITE" id="PS50109">
    <property type="entry name" value="HIS_KIN"/>
    <property type="match status" value="1"/>
</dbReference>
<dbReference type="SMART" id="SM00448">
    <property type="entry name" value="REC"/>
    <property type="match status" value="1"/>
</dbReference>
<keyword evidence="4 8" id="KW-0597">Phosphoprotein</keyword>
<dbReference type="Pfam" id="PF00072">
    <property type="entry name" value="Response_reg"/>
    <property type="match status" value="1"/>
</dbReference>
<reference evidence="12 13" key="1">
    <citation type="submission" date="2016-03" db="EMBL/GenBank/DDBJ databases">
        <title>Genome sequence of Rhodococcus kyotonensis KB10.</title>
        <authorList>
            <person name="Jeong H."/>
            <person name="Hong C.E."/>
            <person name="Jo S.H."/>
            <person name="Park J.M."/>
        </authorList>
    </citation>
    <scope>NUCLEOTIDE SEQUENCE [LARGE SCALE GENOMIC DNA]</scope>
    <source>
        <strain evidence="12 13">KB10</strain>
    </source>
</reference>
<dbReference type="EC" id="2.7.13.3" evidence="3"/>
<keyword evidence="7" id="KW-0902">Two-component regulatory system</keyword>
<dbReference type="Pfam" id="PF08448">
    <property type="entry name" value="PAS_4"/>
    <property type="match status" value="1"/>
</dbReference>
<comment type="caution">
    <text evidence="12">The sequence shown here is derived from an EMBL/GenBank/DDBJ whole genome shotgun (WGS) entry which is preliminary data.</text>
</comment>
<dbReference type="SUPFAM" id="SSF52172">
    <property type="entry name" value="CheY-like"/>
    <property type="match status" value="1"/>
</dbReference>
<dbReference type="SUPFAM" id="SSF55785">
    <property type="entry name" value="PYP-like sensor domain (PAS domain)"/>
    <property type="match status" value="1"/>
</dbReference>
<dbReference type="InterPro" id="IPR035965">
    <property type="entry name" value="PAS-like_dom_sf"/>
</dbReference>
<dbReference type="InterPro" id="IPR036097">
    <property type="entry name" value="HisK_dim/P_sf"/>
</dbReference>
<dbReference type="Gene3D" id="3.40.50.2300">
    <property type="match status" value="1"/>
</dbReference>
<dbReference type="InterPro" id="IPR003661">
    <property type="entry name" value="HisK_dim/P_dom"/>
</dbReference>
<dbReference type="AlphaFoldDB" id="A0A177Y6J5"/>
<dbReference type="InterPro" id="IPR011006">
    <property type="entry name" value="CheY-like_superfamily"/>
</dbReference>
<dbReference type="Gene3D" id="1.10.287.130">
    <property type="match status" value="1"/>
</dbReference>
<feature type="modified residue" description="4-aspartylphosphate" evidence="8">
    <location>
        <position position="683"/>
    </location>
</feature>
<dbReference type="Pfam" id="PF02518">
    <property type="entry name" value="HATPase_c"/>
    <property type="match status" value="1"/>
</dbReference>
<dbReference type="InterPro" id="IPR004358">
    <property type="entry name" value="Sig_transdc_His_kin-like_C"/>
</dbReference>
<dbReference type="CDD" id="cd00082">
    <property type="entry name" value="HisKA"/>
    <property type="match status" value="1"/>
</dbReference>
<dbReference type="Gene3D" id="3.30.450.20">
    <property type="entry name" value="PAS domain"/>
    <property type="match status" value="1"/>
</dbReference>
<feature type="domain" description="ANTAR" evidence="11">
    <location>
        <begin position="760"/>
        <end position="821"/>
    </location>
</feature>
<evidence type="ECO:0000256" key="1">
    <source>
        <dbReference type="ARBA" id="ARBA00000085"/>
    </source>
</evidence>
<dbReference type="PRINTS" id="PR00344">
    <property type="entry name" value="BCTRLSENSOR"/>
</dbReference>
<evidence type="ECO:0000256" key="7">
    <source>
        <dbReference type="ARBA" id="ARBA00023012"/>
    </source>
</evidence>
<dbReference type="InterPro" id="IPR003594">
    <property type="entry name" value="HATPase_dom"/>
</dbReference>
<evidence type="ECO:0000259" key="11">
    <source>
        <dbReference type="PROSITE" id="PS50921"/>
    </source>
</evidence>
<gene>
    <name evidence="12" type="ORF">A3K89_12950</name>
</gene>
<evidence type="ECO:0000313" key="13">
    <source>
        <dbReference type="Proteomes" id="UP000077519"/>
    </source>
</evidence>
<comment type="catalytic activity">
    <reaction evidence="1">
        <text>ATP + protein L-histidine = ADP + protein N-phospho-L-histidine.</text>
        <dbReference type="EC" id="2.7.13.3"/>
    </reaction>
</comment>
<dbReference type="GO" id="GO:0000155">
    <property type="term" value="F:phosphorelay sensor kinase activity"/>
    <property type="evidence" value="ECO:0007669"/>
    <property type="project" value="InterPro"/>
</dbReference>
<dbReference type="Gene3D" id="1.10.10.10">
    <property type="entry name" value="Winged helix-like DNA-binding domain superfamily/Winged helix DNA-binding domain"/>
    <property type="match status" value="1"/>
</dbReference>
<dbReference type="SMART" id="SM01012">
    <property type="entry name" value="ANTAR"/>
    <property type="match status" value="1"/>
</dbReference>
<dbReference type="InterPro" id="IPR001789">
    <property type="entry name" value="Sig_transdc_resp-reg_receiver"/>
</dbReference>
<evidence type="ECO:0000256" key="5">
    <source>
        <dbReference type="ARBA" id="ARBA00022679"/>
    </source>
</evidence>
<evidence type="ECO:0000256" key="6">
    <source>
        <dbReference type="ARBA" id="ARBA00022777"/>
    </source>
</evidence>
<accession>A0A177Y6J5</accession>
<dbReference type="PROSITE" id="PS50921">
    <property type="entry name" value="ANTAR"/>
    <property type="match status" value="1"/>
</dbReference>
<dbReference type="InterPro" id="IPR013656">
    <property type="entry name" value="PAS_4"/>
</dbReference>
<keyword evidence="13" id="KW-1185">Reference proteome</keyword>
<dbReference type="InterPro" id="IPR036388">
    <property type="entry name" value="WH-like_DNA-bd_sf"/>
</dbReference>
<evidence type="ECO:0000256" key="4">
    <source>
        <dbReference type="ARBA" id="ARBA00022553"/>
    </source>
</evidence>
<dbReference type="PROSITE" id="PS50110">
    <property type="entry name" value="RESPONSE_REGULATORY"/>
    <property type="match status" value="1"/>
</dbReference>
<evidence type="ECO:0000313" key="12">
    <source>
        <dbReference type="EMBL" id="OAK51133.1"/>
    </source>
</evidence>
<dbReference type="GO" id="GO:0005886">
    <property type="term" value="C:plasma membrane"/>
    <property type="evidence" value="ECO:0007669"/>
    <property type="project" value="UniProtKB-SubCell"/>
</dbReference>
<dbReference type="PANTHER" id="PTHR43547:SF2">
    <property type="entry name" value="HYBRID SIGNAL TRANSDUCTION HISTIDINE KINASE C"/>
    <property type="match status" value="1"/>
</dbReference>
<dbReference type="GO" id="GO:0003723">
    <property type="term" value="F:RNA binding"/>
    <property type="evidence" value="ECO:0007669"/>
    <property type="project" value="InterPro"/>
</dbReference>
<proteinExistence type="predicted"/>